<gene>
    <name evidence="2" type="ORF">PM001_LOCUS2907</name>
</gene>
<sequence>MLLFDSCDPVCHFGNIFVRHFQFDPVTMMLAYVLSQSYVREETANTRNDFRPFPPPNSPLRVDHSAPLQVEAEDEEDENENDGIDFQRVREELDRLLDEDPCDSDDDVVDESQDEDFTSVLYRFNRPRPTIKFYSAGRMSRSL</sequence>
<evidence type="ECO:0000313" key="2">
    <source>
        <dbReference type="EMBL" id="CAK7904429.1"/>
    </source>
</evidence>
<accession>A0AAV1T885</accession>
<proteinExistence type="predicted"/>
<reference evidence="2" key="1">
    <citation type="submission" date="2024-01" db="EMBL/GenBank/DDBJ databases">
        <authorList>
            <person name="Webb A."/>
        </authorList>
    </citation>
    <scope>NUCLEOTIDE SEQUENCE</scope>
    <source>
        <strain evidence="2">Pm1</strain>
    </source>
</reference>
<dbReference type="Proteomes" id="UP001162060">
    <property type="component" value="Unassembled WGS sequence"/>
</dbReference>
<evidence type="ECO:0000256" key="1">
    <source>
        <dbReference type="SAM" id="MobiDB-lite"/>
    </source>
</evidence>
<name>A0AAV1T885_9STRA</name>
<feature type="compositionally biased region" description="Acidic residues" evidence="1">
    <location>
        <begin position="71"/>
        <end position="83"/>
    </location>
</feature>
<organism evidence="2 3">
    <name type="scientific">Peronospora matthiolae</name>
    <dbReference type="NCBI Taxonomy" id="2874970"/>
    <lineage>
        <taxon>Eukaryota</taxon>
        <taxon>Sar</taxon>
        <taxon>Stramenopiles</taxon>
        <taxon>Oomycota</taxon>
        <taxon>Peronosporomycetes</taxon>
        <taxon>Peronosporales</taxon>
        <taxon>Peronosporaceae</taxon>
        <taxon>Peronospora</taxon>
    </lineage>
</organism>
<evidence type="ECO:0000313" key="3">
    <source>
        <dbReference type="Proteomes" id="UP001162060"/>
    </source>
</evidence>
<comment type="caution">
    <text evidence="2">The sequence shown here is derived from an EMBL/GenBank/DDBJ whole genome shotgun (WGS) entry which is preliminary data.</text>
</comment>
<dbReference type="AlphaFoldDB" id="A0AAV1T885"/>
<protein>
    <submittedName>
        <fullName evidence="2">Uncharacterized protein</fullName>
    </submittedName>
</protein>
<feature type="region of interest" description="Disordered" evidence="1">
    <location>
        <begin position="44"/>
        <end position="86"/>
    </location>
</feature>
<dbReference type="EMBL" id="CAKLBY020000028">
    <property type="protein sequence ID" value="CAK7904429.1"/>
    <property type="molecule type" value="Genomic_DNA"/>
</dbReference>